<dbReference type="Gene3D" id="3.90.190.10">
    <property type="entry name" value="Protein tyrosine phosphatase superfamily"/>
    <property type="match status" value="1"/>
</dbReference>
<keyword evidence="3" id="KW-1185">Reference proteome</keyword>
<proteinExistence type="predicted"/>
<name>A0ABW5ADS7_9RHOB</name>
<feature type="domain" description="Beta-lactamase hydrolase-like protein phosphatase-like" evidence="1">
    <location>
        <begin position="4"/>
        <end position="111"/>
    </location>
</feature>
<dbReference type="NCBIfam" id="TIGR01244">
    <property type="entry name" value="TIGR01244 family sulfur transferase"/>
    <property type="match status" value="1"/>
</dbReference>
<dbReference type="InterPro" id="IPR005939">
    <property type="entry name" value="BLH_phosphatase-like"/>
</dbReference>
<dbReference type="EMBL" id="JBHUIX010000013">
    <property type="protein sequence ID" value="MFD2175468.1"/>
    <property type="molecule type" value="Genomic_DNA"/>
</dbReference>
<evidence type="ECO:0000313" key="3">
    <source>
        <dbReference type="Proteomes" id="UP001597413"/>
    </source>
</evidence>
<dbReference type="SUPFAM" id="SSF52799">
    <property type="entry name" value="(Phosphotyrosine protein) phosphatases II"/>
    <property type="match status" value="1"/>
</dbReference>
<gene>
    <name evidence="2" type="ORF">ACFSM0_15345</name>
</gene>
<evidence type="ECO:0000259" key="1">
    <source>
        <dbReference type="Pfam" id="PF04273"/>
    </source>
</evidence>
<dbReference type="RefSeq" id="WP_377392256.1">
    <property type="nucleotide sequence ID" value="NZ_JBHUIX010000013.1"/>
</dbReference>
<dbReference type="GO" id="GO:0016740">
    <property type="term" value="F:transferase activity"/>
    <property type="evidence" value="ECO:0007669"/>
    <property type="project" value="UniProtKB-KW"/>
</dbReference>
<accession>A0ABW5ADS7</accession>
<comment type="caution">
    <text evidence="2">The sequence shown here is derived from an EMBL/GenBank/DDBJ whole genome shotgun (WGS) entry which is preliminary data.</text>
</comment>
<dbReference type="Pfam" id="PF04273">
    <property type="entry name" value="BLH_phosphatase"/>
    <property type="match status" value="1"/>
</dbReference>
<sequence>MMLDLRFLAPDFAVAPQIELADVAEAARLGFRTLINNRPEAEVAPELSAQAFRAAAEAAGMQYHFVPYEPGELTPELVDRFEAARQEAPSPVLAWCRSGTRSSHLWALSEAPHRPVEDILHAAIRAGYDLSALELLLRARATQRG</sequence>
<evidence type="ECO:0000313" key="2">
    <source>
        <dbReference type="EMBL" id="MFD2175468.1"/>
    </source>
</evidence>
<dbReference type="InterPro" id="IPR029021">
    <property type="entry name" value="Prot-tyrosine_phosphatase-like"/>
</dbReference>
<dbReference type="Proteomes" id="UP001597413">
    <property type="component" value="Unassembled WGS sequence"/>
</dbReference>
<protein>
    <submittedName>
        <fullName evidence="2">TIGR01244 family sulfur transferase</fullName>
    </submittedName>
</protein>
<keyword evidence="2" id="KW-0808">Transferase</keyword>
<organism evidence="2 3">
    <name type="scientific">Rhodobacter lacus</name>
    <dbReference type="NCBI Taxonomy" id="1641972"/>
    <lineage>
        <taxon>Bacteria</taxon>
        <taxon>Pseudomonadati</taxon>
        <taxon>Pseudomonadota</taxon>
        <taxon>Alphaproteobacteria</taxon>
        <taxon>Rhodobacterales</taxon>
        <taxon>Rhodobacter group</taxon>
        <taxon>Rhodobacter</taxon>
    </lineage>
</organism>
<reference evidence="3" key="1">
    <citation type="journal article" date="2019" name="Int. J. Syst. Evol. Microbiol.">
        <title>The Global Catalogue of Microorganisms (GCM) 10K type strain sequencing project: providing services to taxonomists for standard genome sequencing and annotation.</title>
        <authorList>
            <consortium name="The Broad Institute Genomics Platform"/>
            <consortium name="The Broad Institute Genome Sequencing Center for Infectious Disease"/>
            <person name="Wu L."/>
            <person name="Ma J."/>
        </authorList>
    </citation>
    <scope>NUCLEOTIDE SEQUENCE [LARGE SCALE GENOMIC DNA]</scope>
    <source>
        <strain evidence="3">CCUG 55131</strain>
    </source>
</reference>